<proteinExistence type="inferred from homology"/>
<keyword evidence="6 8" id="KW-0539">Nucleus</keyword>
<evidence type="ECO:0000256" key="7">
    <source>
        <dbReference type="ARBA" id="ARBA00025043"/>
    </source>
</evidence>
<keyword evidence="10" id="KW-1185">Reference proteome</keyword>
<evidence type="ECO:0000313" key="9">
    <source>
        <dbReference type="EMBL" id="KAK4457737.1"/>
    </source>
</evidence>
<evidence type="ECO:0000256" key="8">
    <source>
        <dbReference type="RuleBase" id="RU004398"/>
    </source>
</evidence>
<gene>
    <name evidence="9" type="ORF">QBC42DRAFT_278385</name>
</gene>
<dbReference type="EMBL" id="MU865099">
    <property type="protein sequence ID" value="KAK4457737.1"/>
    <property type="molecule type" value="Genomic_DNA"/>
</dbReference>
<dbReference type="GO" id="GO:0002949">
    <property type="term" value="P:tRNA threonylcarbamoyladenosine modification"/>
    <property type="evidence" value="ECO:0007669"/>
    <property type="project" value="TreeGrafter"/>
</dbReference>
<dbReference type="Pfam" id="PF08617">
    <property type="entry name" value="CGI-121"/>
    <property type="match status" value="1"/>
</dbReference>
<dbReference type="PANTHER" id="PTHR15840">
    <property type="entry name" value="CGI-121 FAMILY MEMBER"/>
    <property type="match status" value="1"/>
</dbReference>
<dbReference type="SUPFAM" id="SSF143870">
    <property type="entry name" value="PF0523-like"/>
    <property type="match status" value="1"/>
</dbReference>
<evidence type="ECO:0000256" key="6">
    <source>
        <dbReference type="ARBA" id="ARBA00023242"/>
    </source>
</evidence>
<accession>A0AAV9HAW2</accession>
<evidence type="ECO:0000313" key="10">
    <source>
        <dbReference type="Proteomes" id="UP001321749"/>
    </source>
</evidence>
<comment type="subcellular location">
    <subcellularLocation>
        <location evidence="1">Nucleus</location>
    </subcellularLocation>
</comment>
<comment type="similarity">
    <text evidence="2 8">Belongs to the CGI121/TPRKB family.</text>
</comment>
<evidence type="ECO:0000256" key="2">
    <source>
        <dbReference type="ARBA" id="ARBA00005546"/>
    </source>
</evidence>
<dbReference type="GO" id="GO:0000408">
    <property type="term" value="C:EKC/KEOPS complex"/>
    <property type="evidence" value="ECO:0007669"/>
    <property type="project" value="TreeGrafter"/>
</dbReference>
<reference evidence="9" key="2">
    <citation type="submission" date="2023-06" db="EMBL/GenBank/DDBJ databases">
        <authorList>
            <consortium name="Lawrence Berkeley National Laboratory"/>
            <person name="Mondo S.J."/>
            <person name="Hensen N."/>
            <person name="Bonometti L."/>
            <person name="Westerberg I."/>
            <person name="Brannstrom I.O."/>
            <person name="Guillou S."/>
            <person name="Cros-Aarteil S."/>
            <person name="Calhoun S."/>
            <person name="Haridas S."/>
            <person name="Kuo A."/>
            <person name="Pangilinan J."/>
            <person name="Riley R."/>
            <person name="Labutti K."/>
            <person name="Andreopoulos B."/>
            <person name="Lipzen A."/>
            <person name="Chen C."/>
            <person name="Yanf M."/>
            <person name="Daum C."/>
            <person name="Ng V."/>
            <person name="Clum A."/>
            <person name="Steindorff A."/>
            <person name="Ohm R."/>
            <person name="Martin F."/>
            <person name="Silar P."/>
            <person name="Natvig D."/>
            <person name="Lalanne C."/>
            <person name="Gautier V."/>
            <person name="Ament-Velasquez S.L."/>
            <person name="Kruys A."/>
            <person name="Hutchinson M.I."/>
            <person name="Powell A.J."/>
            <person name="Barry K."/>
            <person name="Miller A.N."/>
            <person name="Grigoriev I.V."/>
            <person name="Debuchy R."/>
            <person name="Gladieux P."/>
            <person name="Thoren M.H."/>
            <person name="Johannesson H."/>
        </authorList>
    </citation>
    <scope>NUCLEOTIDE SEQUENCE</scope>
    <source>
        <strain evidence="9">PSN324</strain>
    </source>
</reference>
<dbReference type="AlphaFoldDB" id="A0AAV9HAW2"/>
<organism evidence="9 10">
    <name type="scientific">Cladorrhinum samala</name>
    <dbReference type="NCBI Taxonomy" id="585594"/>
    <lineage>
        <taxon>Eukaryota</taxon>
        <taxon>Fungi</taxon>
        <taxon>Dikarya</taxon>
        <taxon>Ascomycota</taxon>
        <taxon>Pezizomycotina</taxon>
        <taxon>Sordariomycetes</taxon>
        <taxon>Sordariomycetidae</taxon>
        <taxon>Sordariales</taxon>
        <taxon>Podosporaceae</taxon>
        <taxon>Cladorrhinum</taxon>
    </lineage>
</organism>
<dbReference type="Gene3D" id="3.30.2380.10">
    <property type="entry name" value="CGI121/TPRKB"/>
    <property type="match status" value="1"/>
</dbReference>
<keyword evidence="9" id="KW-0808">Transferase</keyword>
<dbReference type="InterPro" id="IPR036504">
    <property type="entry name" value="CGI121/TPRKB_sf"/>
</dbReference>
<sequence length="197" mass="22417">MALERLTLEHVPSTHRVYITLFRDVSNSSFLQSQLISRNPEFEYAFIDVSSIISRTHLLAAVYNAINTQIDGTLKTPNVHSEVVISLSPSNNIAETYRRWGITPDKTKDLIVVKIVVSADEEEAETERKVWEHLTQHVQGTPVPLTDGEISKATDWPKVRKYYKLNGVPGLERLKDEDLKKKQMEKLVLMGMALRGM</sequence>
<evidence type="ECO:0000256" key="5">
    <source>
        <dbReference type="ARBA" id="ARBA00022694"/>
    </source>
</evidence>
<evidence type="ECO:0000256" key="3">
    <source>
        <dbReference type="ARBA" id="ARBA00015316"/>
    </source>
</evidence>
<dbReference type="GO" id="GO:0016301">
    <property type="term" value="F:kinase activity"/>
    <property type="evidence" value="ECO:0007669"/>
    <property type="project" value="UniProtKB-KW"/>
</dbReference>
<keyword evidence="5" id="KW-0819">tRNA processing</keyword>
<comment type="caution">
    <text evidence="9">The sequence shown here is derived from an EMBL/GenBank/DDBJ whole genome shotgun (WGS) entry which is preliminary data.</text>
</comment>
<dbReference type="GO" id="GO:0005634">
    <property type="term" value="C:nucleus"/>
    <property type="evidence" value="ECO:0007669"/>
    <property type="project" value="UniProtKB-SubCell"/>
</dbReference>
<dbReference type="GO" id="GO:0005829">
    <property type="term" value="C:cytosol"/>
    <property type="evidence" value="ECO:0007669"/>
    <property type="project" value="TreeGrafter"/>
</dbReference>
<keyword evidence="9" id="KW-0418">Kinase</keyword>
<dbReference type="PANTHER" id="PTHR15840:SF10">
    <property type="entry name" value="EKC_KEOPS COMPLEX SUBUNIT TPRKB"/>
    <property type="match status" value="1"/>
</dbReference>
<protein>
    <recommendedName>
        <fullName evidence="4">EKC/KEOPS complex subunit CGI121</fullName>
    </recommendedName>
    <alternativeName>
        <fullName evidence="3">EKC/KEOPS complex subunit cgi121</fullName>
    </alternativeName>
</protein>
<comment type="function">
    <text evidence="7">Component of the EKC/KEOPS complex that is required for the formation of a threonylcarbamoyl group on adenosine at position 37 (t(6)A37) in tRNAs that read codons beginning with adenine. The complex is probably involved in the transfer of the threonylcarbamoyl moiety of threonylcarbamoyl-AMP (TC-AMP) to the N6 group of A37. CGI121 acts as an allosteric effector that regulates the t(6)A activity of the complex. The EKC/KEOPS complex also promotes both telomere uncapping and telomere elongation. The complex is required for efficient recruitment of transcriptional coactivators. CGI121 is not required for tRNA modification.</text>
</comment>
<evidence type="ECO:0000256" key="4">
    <source>
        <dbReference type="ARBA" id="ARBA00016009"/>
    </source>
</evidence>
<name>A0AAV9HAW2_9PEZI</name>
<dbReference type="InterPro" id="IPR013926">
    <property type="entry name" value="CGI121/TPRKB"/>
</dbReference>
<evidence type="ECO:0000256" key="1">
    <source>
        <dbReference type="ARBA" id="ARBA00004123"/>
    </source>
</evidence>
<reference evidence="9" key="1">
    <citation type="journal article" date="2023" name="Mol. Phylogenet. Evol.">
        <title>Genome-scale phylogeny and comparative genomics of the fungal order Sordariales.</title>
        <authorList>
            <person name="Hensen N."/>
            <person name="Bonometti L."/>
            <person name="Westerberg I."/>
            <person name="Brannstrom I.O."/>
            <person name="Guillou S."/>
            <person name="Cros-Aarteil S."/>
            <person name="Calhoun S."/>
            <person name="Haridas S."/>
            <person name="Kuo A."/>
            <person name="Mondo S."/>
            <person name="Pangilinan J."/>
            <person name="Riley R."/>
            <person name="LaButti K."/>
            <person name="Andreopoulos B."/>
            <person name="Lipzen A."/>
            <person name="Chen C."/>
            <person name="Yan M."/>
            <person name="Daum C."/>
            <person name="Ng V."/>
            <person name="Clum A."/>
            <person name="Steindorff A."/>
            <person name="Ohm R.A."/>
            <person name="Martin F."/>
            <person name="Silar P."/>
            <person name="Natvig D.O."/>
            <person name="Lalanne C."/>
            <person name="Gautier V."/>
            <person name="Ament-Velasquez S.L."/>
            <person name="Kruys A."/>
            <person name="Hutchinson M.I."/>
            <person name="Powell A.J."/>
            <person name="Barry K."/>
            <person name="Miller A.N."/>
            <person name="Grigoriev I.V."/>
            <person name="Debuchy R."/>
            <person name="Gladieux P."/>
            <person name="Hiltunen Thoren M."/>
            <person name="Johannesson H."/>
        </authorList>
    </citation>
    <scope>NUCLEOTIDE SEQUENCE</scope>
    <source>
        <strain evidence="9">PSN324</strain>
    </source>
</reference>
<dbReference type="Proteomes" id="UP001321749">
    <property type="component" value="Unassembled WGS sequence"/>
</dbReference>